<dbReference type="GO" id="GO:0003677">
    <property type="term" value="F:DNA binding"/>
    <property type="evidence" value="ECO:0007669"/>
    <property type="project" value="InterPro"/>
</dbReference>
<reference evidence="2" key="1">
    <citation type="journal article" date="2020" name="Nature">
        <title>Giant virus diversity and host interactions through global metagenomics.</title>
        <authorList>
            <person name="Schulz F."/>
            <person name="Roux S."/>
            <person name="Paez-Espino D."/>
            <person name="Jungbluth S."/>
            <person name="Walsh D.A."/>
            <person name="Denef V.J."/>
            <person name="McMahon K.D."/>
            <person name="Konstantinidis K.T."/>
            <person name="Eloe-Fadrosh E.A."/>
            <person name="Kyrpides N.C."/>
            <person name="Woyke T."/>
        </authorList>
    </citation>
    <scope>NUCLEOTIDE SEQUENCE</scope>
    <source>
        <strain evidence="2">GVMAG-M-3300020192-26</strain>
    </source>
</reference>
<dbReference type="Pfam" id="PF01609">
    <property type="entry name" value="DDE_Tnp_1"/>
    <property type="match status" value="1"/>
</dbReference>
<dbReference type="InterPro" id="IPR002559">
    <property type="entry name" value="Transposase_11"/>
</dbReference>
<dbReference type="AlphaFoldDB" id="A0A6C0CAK5"/>
<feature type="domain" description="Transposase IS4-like" evidence="1">
    <location>
        <begin position="115"/>
        <end position="275"/>
    </location>
</feature>
<dbReference type="PANTHER" id="PTHR30007">
    <property type="entry name" value="PHP DOMAIN PROTEIN"/>
    <property type="match status" value="1"/>
</dbReference>
<name>A0A6C0CAK5_9ZZZZ</name>
<evidence type="ECO:0000259" key="1">
    <source>
        <dbReference type="Pfam" id="PF01609"/>
    </source>
</evidence>
<dbReference type="GO" id="GO:0006313">
    <property type="term" value="P:DNA transposition"/>
    <property type="evidence" value="ECO:0007669"/>
    <property type="project" value="InterPro"/>
</dbReference>
<accession>A0A6C0CAK5</accession>
<dbReference type="GO" id="GO:0004803">
    <property type="term" value="F:transposase activity"/>
    <property type="evidence" value="ECO:0007669"/>
    <property type="project" value="InterPro"/>
</dbReference>
<proteinExistence type="predicted"/>
<protein>
    <recommendedName>
        <fullName evidence="1">Transposase IS4-like domain-containing protein</fullName>
    </recommendedName>
</protein>
<dbReference type="NCBIfam" id="NF033580">
    <property type="entry name" value="transpos_IS5_3"/>
    <property type="match status" value="1"/>
</dbReference>
<sequence length="284" mass="33547">MDARFSKIYGKILEKKGNMNLVDLNEEIIIKAESDKNKKYIRNQKYTIKDYICGIIQVLNNNISWRKYNGKIDGRILNNKHNYHCKIGVYEELYKKNLDEYLKKGKEEKLKILSIGSTFIENKNGIDGTRRNINYKNKRGRKITAVVDTKGVPIIMDVSEGNVHDCKLFDKAFDRLKKSKKINRTTKSKKKRYFLADKGYDSEKIRSNVKEIKYDPIIPKRKRKGVKSSLKKGEIKIYRKRTIVENSFSWLKRYAKIDRIYEKKKKSWEGLLLMATSIIIFNKR</sequence>
<dbReference type="PANTHER" id="PTHR30007:SF0">
    <property type="entry name" value="TRANSPOSASE"/>
    <property type="match status" value="1"/>
</dbReference>
<organism evidence="2">
    <name type="scientific">viral metagenome</name>
    <dbReference type="NCBI Taxonomy" id="1070528"/>
    <lineage>
        <taxon>unclassified sequences</taxon>
        <taxon>metagenomes</taxon>
        <taxon>organismal metagenomes</taxon>
    </lineage>
</organism>
<dbReference type="EMBL" id="MN739359">
    <property type="protein sequence ID" value="QHT00840.1"/>
    <property type="molecule type" value="Genomic_DNA"/>
</dbReference>
<evidence type="ECO:0000313" key="2">
    <source>
        <dbReference type="EMBL" id="QHT00840.1"/>
    </source>
</evidence>